<dbReference type="GO" id="GO:0008168">
    <property type="term" value="F:methyltransferase activity"/>
    <property type="evidence" value="ECO:0007669"/>
    <property type="project" value="UniProtKB-UniRule"/>
</dbReference>
<dbReference type="HOGENOM" id="CLU_004914_3_0_7"/>
<proteinExistence type="predicted"/>
<comment type="cofactor">
    <cofactor evidence="3">
        <name>Zn(2+)</name>
        <dbReference type="ChEBI" id="CHEBI:29105"/>
    </cofactor>
    <text evidence="3">Binds 1 zinc ion per subunit.</text>
</comment>
<evidence type="ECO:0000256" key="1">
    <source>
        <dbReference type="ARBA" id="ARBA00022603"/>
    </source>
</evidence>
<organism evidence="6 7">
    <name type="scientific">Desulforapulum autotrophicum (strain ATCC 43914 / DSM 3382 / VKM B-1955 / HRM2)</name>
    <name type="common">Desulfobacterium autotrophicum</name>
    <dbReference type="NCBI Taxonomy" id="177437"/>
    <lineage>
        <taxon>Bacteria</taxon>
        <taxon>Pseudomonadati</taxon>
        <taxon>Thermodesulfobacteriota</taxon>
        <taxon>Desulfobacteria</taxon>
        <taxon>Desulfobacterales</taxon>
        <taxon>Desulfobacteraceae</taxon>
        <taxon>Desulforapulum</taxon>
    </lineage>
</organism>
<evidence type="ECO:0000256" key="2">
    <source>
        <dbReference type="ARBA" id="ARBA00022679"/>
    </source>
</evidence>
<dbReference type="AlphaFoldDB" id="C0QE23"/>
<keyword evidence="1 4" id="KW-0489">Methyltransferase</keyword>
<dbReference type="PANTHER" id="PTHR11103:SF18">
    <property type="entry name" value="SLR1189 PROTEIN"/>
    <property type="match status" value="1"/>
</dbReference>
<dbReference type="GO" id="GO:0032259">
    <property type="term" value="P:methylation"/>
    <property type="evidence" value="ECO:0007669"/>
    <property type="project" value="UniProtKB-KW"/>
</dbReference>
<evidence type="ECO:0000313" key="7">
    <source>
        <dbReference type="Proteomes" id="UP000000442"/>
    </source>
</evidence>
<dbReference type="KEGG" id="dat:HRM2_43880"/>
<dbReference type="InterPro" id="IPR003726">
    <property type="entry name" value="HCY_dom"/>
</dbReference>
<dbReference type="Proteomes" id="UP000000442">
    <property type="component" value="Chromosome"/>
</dbReference>
<dbReference type="RefSeq" id="WP_015906172.1">
    <property type="nucleotide sequence ID" value="NC_012108.1"/>
</dbReference>
<evidence type="ECO:0000256" key="4">
    <source>
        <dbReference type="PROSITE-ProRule" id="PRU00333"/>
    </source>
</evidence>
<accession>C0QE23</accession>
<dbReference type="eggNOG" id="COG2040">
    <property type="taxonomic scope" value="Bacteria"/>
</dbReference>
<dbReference type="Pfam" id="PF02574">
    <property type="entry name" value="S-methyl_trans"/>
    <property type="match status" value="1"/>
</dbReference>
<gene>
    <name evidence="6" type="ordered locus">HRM2_43880</name>
</gene>
<evidence type="ECO:0000259" key="5">
    <source>
        <dbReference type="PROSITE" id="PS50970"/>
    </source>
</evidence>
<dbReference type="STRING" id="177437.HRM2_43880"/>
<dbReference type="PROSITE" id="PS50970">
    <property type="entry name" value="HCY"/>
    <property type="match status" value="1"/>
</dbReference>
<feature type="binding site" evidence="3 4">
    <location>
        <position position="288"/>
    </location>
    <ligand>
        <name>Zn(2+)</name>
        <dbReference type="ChEBI" id="CHEBI:29105"/>
    </ligand>
</feature>
<dbReference type="PANTHER" id="PTHR11103">
    <property type="entry name" value="SLR1189 PROTEIN"/>
    <property type="match status" value="1"/>
</dbReference>
<evidence type="ECO:0000313" key="6">
    <source>
        <dbReference type="EMBL" id="ACN17444.1"/>
    </source>
</evidence>
<keyword evidence="2 4" id="KW-0808">Transferase</keyword>
<name>C0QE23_DESAH</name>
<feature type="binding site" evidence="3 4">
    <location>
        <position position="210"/>
    </location>
    <ligand>
        <name>Zn(2+)</name>
        <dbReference type="ChEBI" id="CHEBI:29105"/>
    </ligand>
</feature>
<evidence type="ECO:0000256" key="3">
    <source>
        <dbReference type="PIRSR" id="PIRSR037505-2"/>
    </source>
</evidence>
<dbReference type="InterPro" id="IPR036589">
    <property type="entry name" value="HCY_dom_sf"/>
</dbReference>
<dbReference type="InterPro" id="IPR017226">
    <property type="entry name" value="BHMT-like"/>
</dbReference>
<dbReference type="GO" id="GO:0008270">
    <property type="term" value="F:zinc ion binding"/>
    <property type="evidence" value="ECO:0007669"/>
    <property type="project" value="InterPro"/>
</dbReference>
<keyword evidence="3 4" id="KW-0479">Metal-binding</keyword>
<keyword evidence="3 4" id="KW-0862">Zinc</keyword>
<feature type="binding site" evidence="3 4">
    <location>
        <position position="287"/>
    </location>
    <ligand>
        <name>Zn(2+)</name>
        <dbReference type="ChEBI" id="CHEBI:29105"/>
    </ligand>
</feature>
<dbReference type="SUPFAM" id="SSF82282">
    <property type="entry name" value="Homocysteine S-methyltransferase"/>
    <property type="match status" value="1"/>
</dbReference>
<reference evidence="6 7" key="1">
    <citation type="journal article" date="2009" name="Environ. Microbiol.">
        <title>Genome sequence of Desulfobacterium autotrophicum HRM2, a marine sulfate reducer oxidizing organic carbon completely to carbon dioxide.</title>
        <authorList>
            <person name="Strittmatter A.W."/>
            <person name="Liesegang H."/>
            <person name="Rabus R."/>
            <person name="Decker I."/>
            <person name="Amann J."/>
            <person name="Andres S."/>
            <person name="Henne A."/>
            <person name="Fricke W.F."/>
            <person name="Martinez-Arias R."/>
            <person name="Bartels D."/>
            <person name="Goesmann A."/>
            <person name="Krause L."/>
            <person name="Puehler A."/>
            <person name="Klenk H.P."/>
            <person name="Richter M."/>
            <person name="Schuler M."/>
            <person name="Gloeckner F.O."/>
            <person name="Meyerdierks A."/>
            <person name="Gottschalk G."/>
            <person name="Amann R."/>
        </authorList>
    </citation>
    <scope>NUCLEOTIDE SEQUENCE [LARGE SCALE GENOMIC DNA]</scope>
    <source>
        <strain evidence="7">ATCC 43914 / DSM 3382 / HRM2</strain>
    </source>
</reference>
<sequence length="303" mass="33005">MGTRKITILDGGMGRELKKWGAPFKQPEWSALAMMVAPEIVKEVHKAFIASGASVITTNSYALVPFHIGEKRFKDQGKALATCAGKMARSAVTETQTGVRVAGSIPPLFGSYRADLYRSERVVEIASPLIEGLSPYVDLWLCETQSLIDEPIRIKSLIDRLDIQQKPFWVSFTLEDSQLNNEPLLRSGESVVDAVKAMVNAKVDAILFNCCQPEVINQSVKVTQHQLASIGAKNIEIGAYANAFPPQPKDATANKGLNELRADLTPSAYLDWARQWIQDGATLIGGCCGIGPEHIAVLAENLV</sequence>
<dbReference type="Gene3D" id="3.20.20.330">
    <property type="entry name" value="Homocysteine-binding-like domain"/>
    <property type="match status" value="1"/>
</dbReference>
<dbReference type="GO" id="GO:0009086">
    <property type="term" value="P:methionine biosynthetic process"/>
    <property type="evidence" value="ECO:0007669"/>
    <property type="project" value="InterPro"/>
</dbReference>
<protein>
    <submittedName>
        <fullName evidence="6">Homocysteine S-methyltransferase</fullName>
    </submittedName>
</protein>
<keyword evidence="7" id="KW-1185">Reference proteome</keyword>
<feature type="domain" description="Hcy-binding" evidence="5">
    <location>
        <begin position="1"/>
        <end position="302"/>
    </location>
</feature>
<dbReference type="PIRSF" id="PIRSF037505">
    <property type="entry name" value="Betaine_HMT"/>
    <property type="match status" value="1"/>
</dbReference>
<dbReference type="EMBL" id="CP001087">
    <property type="protein sequence ID" value="ACN17444.1"/>
    <property type="molecule type" value="Genomic_DNA"/>
</dbReference>